<evidence type="ECO:0000259" key="9">
    <source>
        <dbReference type="Pfam" id="PF20473"/>
    </source>
</evidence>
<dbReference type="Pfam" id="PF20473">
    <property type="entry name" value="MmeI_Mtase"/>
    <property type="match status" value="1"/>
</dbReference>
<dbReference type="Pfam" id="PF20467">
    <property type="entry name" value="MmeI_C"/>
    <property type="match status" value="1"/>
</dbReference>
<dbReference type="GeneID" id="84905608"/>
<name>C4GLG3_9NEIS</name>
<accession>C4GLG3</accession>
<dbReference type="InterPro" id="IPR046818">
    <property type="entry name" value="MmeI_C"/>
</dbReference>
<keyword evidence="11" id="KW-1185">Reference proteome</keyword>
<gene>
    <name evidence="10" type="ORF">GCWU000324_02534</name>
</gene>
<dbReference type="PANTHER" id="PTHR33841">
    <property type="entry name" value="DNA METHYLTRANSFERASE YEEA-RELATED"/>
    <property type="match status" value="1"/>
</dbReference>
<comment type="caution">
    <text evidence="10">The sequence shown here is derived from an EMBL/GenBank/DDBJ whole genome shotgun (WGS) entry which is preliminary data.</text>
</comment>
<dbReference type="EMBL" id="ACJW02000005">
    <property type="protein sequence ID" value="EEP66964.1"/>
    <property type="molecule type" value="Genomic_DNA"/>
</dbReference>
<dbReference type="InterPro" id="IPR046819">
    <property type="entry name" value="MmeI_hel"/>
</dbReference>
<comment type="catalytic activity">
    <reaction evidence="4">
        <text>a 2'-deoxyadenosine in DNA + S-adenosyl-L-methionine = an N(6)-methyl-2'-deoxyadenosine in DNA + S-adenosyl-L-homocysteine + H(+)</text>
        <dbReference type="Rhea" id="RHEA:15197"/>
        <dbReference type="Rhea" id="RHEA-COMP:12418"/>
        <dbReference type="Rhea" id="RHEA-COMP:12419"/>
        <dbReference type="ChEBI" id="CHEBI:15378"/>
        <dbReference type="ChEBI" id="CHEBI:57856"/>
        <dbReference type="ChEBI" id="CHEBI:59789"/>
        <dbReference type="ChEBI" id="CHEBI:90615"/>
        <dbReference type="ChEBI" id="CHEBI:90616"/>
        <dbReference type="EC" id="2.1.1.72"/>
    </reaction>
</comment>
<reference evidence="10" key="1">
    <citation type="submission" date="2009-04" db="EMBL/GenBank/DDBJ databases">
        <authorList>
            <person name="Weinstock G."/>
            <person name="Sodergren E."/>
            <person name="Clifton S."/>
            <person name="Fulton L."/>
            <person name="Fulton B."/>
            <person name="Courtney L."/>
            <person name="Fronick C."/>
            <person name="Harrison M."/>
            <person name="Strong C."/>
            <person name="Farmer C."/>
            <person name="Delahaunty K."/>
            <person name="Markovic C."/>
            <person name="Hall O."/>
            <person name="Minx P."/>
            <person name="Tomlinson C."/>
            <person name="Mitreva M."/>
            <person name="Nelson J."/>
            <person name="Hou S."/>
            <person name="Wollam A."/>
            <person name="Pepin K.H."/>
            <person name="Johnson M."/>
            <person name="Bhonagiri V."/>
            <person name="Nash W.E."/>
            <person name="Warren W."/>
            <person name="Chinwalla A."/>
            <person name="Mardis E.R."/>
            <person name="Wilson R.K."/>
        </authorList>
    </citation>
    <scope>NUCLEOTIDE SEQUENCE [LARGE SCALE GENOMIC DNA]</scope>
    <source>
        <strain evidence="10">ATCC 51147</strain>
    </source>
</reference>
<dbReference type="InterPro" id="IPR050953">
    <property type="entry name" value="N4_N6_ade-DNA_methylase"/>
</dbReference>
<evidence type="ECO:0000256" key="2">
    <source>
        <dbReference type="ARBA" id="ARBA00022603"/>
    </source>
</evidence>
<dbReference type="RefSeq" id="WP_003797864.1">
    <property type="nucleotide sequence ID" value="NZ_GG665873.1"/>
</dbReference>
<dbReference type="EC" id="2.1.1.72" evidence="1"/>
<evidence type="ECO:0000256" key="1">
    <source>
        <dbReference type="ARBA" id="ARBA00011900"/>
    </source>
</evidence>
<keyword evidence="3" id="KW-0808">Transferase</keyword>
<dbReference type="PANTHER" id="PTHR33841:SF1">
    <property type="entry name" value="DNA METHYLTRANSFERASE A"/>
    <property type="match status" value="1"/>
</dbReference>
<feature type="domain" description="MmeI-like DNA-methyltransferase" evidence="9">
    <location>
        <begin position="350"/>
        <end position="603"/>
    </location>
</feature>
<dbReference type="HOGENOM" id="CLU_005831_3_0_4"/>
<evidence type="ECO:0000259" key="6">
    <source>
        <dbReference type="Pfam" id="PF20465"/>
    </source>
</evidence>
<dbReference type="InterPro" id="IPR046820">
    <property type="entry name" value="MmeI_TRD"/>
</dbReference>
<dbReference type="Proteomes" id="UP000003009">
    <property type="component" value="Unassembled WGS sequence"/>
</dbReference>
<organism evidence="10 11">
    <name type="scientific">Kingella oralis ATCC 51147</name>
    <dbReference type="NCBI Taxonomy" id="629741"/>
    <lineage>
        <taxon>Bacteria</taxon>
        <taxon>Pseudomonadati</taxon>
        <taxon>Pseudomonadota</taxon>
        <taxon>Betaproteobacteria</taxon>
        <taxon>Neisseriales</taxon>
        <taxon>Neisseriaceae</taxon>
        <taxon>Kingella</taxon>
    </lineage>
</organism>
<dbReference type="Pfam" id="PF20464">
    <property type="entry name" value="MmeI_N"/>
    <property type="match status" value="1"/>
</dbReference>
<dbReference type="OrthoDB" id="9782445at2"/>
<dbReference type="InterPro" id="IPR046816">
    <property type="entry name" value="MmeI_Mtase"/>
</dbReference>
<feature type="domain" description="MmeI-like target recognition" evidence="7">
    <location>
        <begin position="627"/>
        <end position="833"/>
    </location>
</feature>
<evidence type="ECO:0000256" key="3">
    <source>
        <dbReference type="ARBA" id="ARBA00022679"/>
    </source>
</evidence>
<dbReference type="AlphaFoldDB" id="C4GLG3"/>
<evidence type="ECO:0000313" key="10">
    <source>
        <dbReference type="EMBL" id="EEP66964.1"/>
    </source>
</evidence>
<evidence type="ECO:0000259" key="8">
    <source>
        <dbReference type="Pfam" id="PF20467"/>
    </source>
</evidence>
<keyword evidence="2" id="KW-0489">Methyltransferase</keyword>
<dbReference type="Pfam" id="PF20465">
    <property type="entry name" value="MmeI_hel"/>
    <property type="match status" value="1"/>
</dbReference>
<proteinExistence type="predicted"/>
<evidence type="ECO:0000256" key="4">
    <source>
        <dbReference type="ARBA" id="ARBA00047942"/>
    </source>
</evidence>
<feature type="domain" description="MmeI-like helicase spacer" evidence="6">
    <location>
        <begin position="180"/>
        <end position="258"/>
    </location>
</feature>
<dbReference type="GO" id="GO:0032259">
    <property type="term" value="P:methylation"/>
    <property type="evidence" value="ECO:0007669"/>
    <property type="project" value="UniProtKB-KW"/>
</dbReference>
<evidence type="ECO:0000259" key="7">
    <source>
        <dbReference type="Pfam" id="PF20466"/>
    </source>
</evidence>
<dbReference type="GO" id="GO:0003676">
    <property type="term" value="F:nucleic acid binding"/>
    <property type="evidence" value="ECO:0007669"/>
    <property type="project" value="InterPro"/>
</dbReference>
<evidence type="ECO:0000259" key="5">
    <source>
        <dbReference type="Pfam" id="PF20464"/>
    </source>
</evidence>
<dbReference type="PROSITE" id="PS00092">
    <property type="entry name" value="N6_MTASE"/>
    <property type="match status" value="1"/>
</dbReference>
<feature type="domain" description="MmeI-like C-terminal" evidence="8">
    <location>
        <begin position="846"/>
        <end position="931"/>
    </location>
</feature>
<protein>
    <recommendedName>
        <fullName evidence="1">site-specific DNA-methyltransferase (adenine-specific)</fullName>
        <ecNumber evidence="1">2.1.1.72</ecNumber>
    </recommendedName>
</protein>
<evidence type="ECO:0000313" key="11">
    <source>
        <dbReference type="Proteomes" id="UP000003009"/>
    </source>
</evidence>
<dbReference type="GO" id="GO:0009007">
    <property type="term" value="F:site-specific DNA-methyltransferase (adenine-specific) activity"/>
    <property type="evidence" value="ECO:0007669"/>
    <property type="project" value="UniProtKB-EC"/>
</dbReference>
<dbReference type="InterPro" id="IPR029063">
    <property type="entry name" value="SAM-dependent_MTases_sf"/>
</dbReference>
<dbReference type="InterPro" id="IPR002052">
    <property type="entry name" value="DNA_methylase_N6_adenine_CS"/>
</dbReference>
<dbReference type="Gene3D" id="3.40.50.150">
    <property type="entry name" value="Vaccinia Virus protein VP39"/>
    <property type="match status" value="1"/>
</dbReference>
<dbReference type="Pfam" id="PF20466">
    <property type="entry name" value="MmeI_TRD"/>
    <property type="match status" value="1"/>
</dbReference>
<dbReference type="SUPFAM" id="SSF53335">
    <property type="entry name" value="S-adenosyl-L-methionine-dependent methyltransferases"/>
    <property type="match status" value="1"/>
</dbReference>
<sequence length="939" mass="105862">MPLTTREVSSRLKAFAADPFYRQMTREKADEKLFTKELMKCFGIEAHQYNREQKITLLDGKTGYADAFIPQILLVEAKSAGKNLARAREQAEDYRWGIPVAQQPRYILLHDFQNFVLCDLEEDKELRCTLVELPDHAKAFSFLYQERSTVVLEENPINREAAYQISRLHAELLAAGYAGHDLELFLTRLLFCFFADDTLIFNEAGMVHRWLAASREDGDDLGSRISRLFETLSTPIPSRQKNLNEDLAQFGYVNGGLFAERIALPEFDGKLRHLLLACSAMDWSEISPAIFGSMFQGILEENDPNSSRKKSRSELGAHYTSEKNILKAINTLFMDELRSSLKSATSRAAQFALHEKIAALHFFDPACGCGNFLVIAYRELRRLEMDLIAKLYKTNLRDTLGAIATYQKVSINQFFGIEIEEHACEIAKTALYITDHQMNREAESRFGKARPTIPLHDIPHITCANALTTDWATVLPPQDCHYIIGNPPFVGKNKQTPAQKQEMAAIAGSLKNGGVLDYVAAWYLKAADYMAHNRQIAAALVSTNSITQGEQAAVLWQPLFARGIHIQFAHHTFKWQNEGKDVAAVHCVIIAFAYRQPENPLIFHYADIAGEPKARAAQNINAYLLDSDNPAVERRGKPISGETEIRFGSMPNDGGYLLLSPEEKDALLAAEPLVKKYIRPFLGADEFLNGRERWCLWFSGCDLTELNDDLKKMPQVAQRIENVKITRKESKRPATNELATVPHLFGFISQPESGNYLLIPSVSSENRQYIPIGFMDCNIIVSNLAFSLPNATLYHFGILSSTMHNAFMRTVAGRLESRYRYSAGIVYNNFPFPFAAQRQPENTAENQARSKIEAAAQAVLNVREQYRQAAIQKGRTPPTLAQFYNGYTVHPYPELVKAHKKLNKAVDAAYGYTGADNDTERVAFLFDLYQARLAMEKAK</sequence>
<feature type="domain" description="MmeI-like N-terminal" evidence="5">
    <location>
        <begin position="24"/>
        <end position="174"/>
    </location>
</feature>
<dbReference type="InterPro" id="IPR046817">
    <property type="entry name" value="MmeI_N"/>
</dbReference>
<dbReference type="STRING" id="629741.GCWU000324_02534"/>